<feature type="region of interest" description="Disordered" evidence="1">
    <location>
        <begin position="78"/>
        <end position="99"/>
    </location>
</feature>
<evidence type="ECO:0000313" key="3">
    <source>
        <dbReference type="EMBL" id="MDU0344650.1"/>
    </source>
</evidence>
<proteinExistence type="predicted"/>
<organism evidence="3 4">
    <name type="scientific">Microbacterium phycohabitans</name>
    <dbReference type="NCBI Taxonomy" id="3075993"/>
    <lineage>
        <taxon>Bacteria</taxon>
        <taxon>Bacillati</taxon>
        <taxon>Actinomycetota</taxon>
        <taxon>Actinomycetes</taxon>
        <taxon>Micrococcales</taxon>
        <taxon>Microbacteriaceae</taxon>
        <taxon>Microbacterium</taxon>
    </lineage>
</organism>
<reference evidence="3 4" key="1">
    <citation type="submission" date="2023-09" db="EMBL/GenBank/DDBJ databases">
        <title>Microbacterium fusihabitans sp. nov., Microbacterium phycihabitans sp. nov., and Microbacterium cervinum sp. nov., isolated from dried seaweeds of beach.</title>
        <authorList>
            <person name="Lee S.D."/>
        </authorList>
    </citation>
    <scope>NUCLEOTIDE SEQUENCE [LARGE SCALE GENOMIC DNA]</scope>
    <source>
        <strain evidence="3 4">KSW2-29</strain>
    </source>
</reference>
<evidence type="ECO:0000256" key="1">
    <source>
        <dbReference type="SAM" id="MobiDB-lite"/>
    </source>
</evidence>
<sequence>MASTRSLAVALSAVTVLALSACAPFGGGGGSLTPTDQDAVRAVTTAESDAGGRAFALDADDDRWEVHVAVGDQEVEVQVSTDGTRAESSDGSERLDADDSAALQATTTTLADAIRIAATRASGGARVEEAVLEQEDGAPVWKVEIAGGTTVRVSGVDGSVR</sequence>
<feature type="signal peptide" evidence="2">
    <location>
        <begin position="1"/>
        <end position="23"/>
    </location>
</feature>
<gene>
    <name evidence="3" type="ORF">RWH44_02930</name>
</gene>
<comment type="caution">
    <text evidence="3">The sequence shown here is derived from an EMBL/GenBank/DDBJ whole genome shotgun (WGS) entry which is preliminary data.</text>
</comment>
<keyword evidence="2" id="KW-0732">Signal</keyword>
<keyword evidence="4" id="KW-1185">Reference proteome</keyword>
<dbReference type="RefSeq" id="WP_316003413.1">
    <property type="nucleotide sequence ID" value="NZ_JAWDIT010000001.1"/>
</dbReference>
<protein>
    <recommendedName>
        <fullName evidence="5">PepSY domain-containing protein</fullName>
    </recommendedName>
</protein>
<evidence type="ECO:0000313" key="4">
    <source>
        <dbReference type="Proteomes" id="UP001261125"/>
    </source>
</evidence>
<dbReference type="PROSITE" id="PS51257">
    <property type="entry name" value="PROKAR_LIPOPROTEIN"/>
    <property type="match status" value="1"/>
</dbReference>
<dbReference type="Gene3D" id="3.10.450.40">
    <property type="match status" value="1"/>
</dbReference>
<dbReference type="Proteomes" id="UP001261125">
    <property type="component" value="Unassembled WGS sequence"/>
</dbReference>
<feature type="chain" id="PRO_5046904875" description="PepSY domain-containing protein" evidence="2">
    <location>
        <begin position="24"/>
        <end position="161"/>
    </location>
</feature>
<dbReference type="EMBL" id="JAWDIT010000001">
    <property type="protein sequence ID" value="MDU0344650.1"/>
    <property type="molecule type" value="Genomic_DNA"/>
</dbReference>
<accession>A0ABU3SIM9</accession>
<name>A0ABU3SIM9_9MICO</name>
<feature type="compositionally biased region" description="Basic and acidic residues" evidence="1">
    <location>
        <begin position="84"/>
        <end position="97"/>
    </location>
</feature>
<evidence type="ECO:0008006" key="5">
    <source>
        <dbReference type="Google" id="ProtNLM"/>
    </source>
</evidence>
<evidence type="ECO:0000256" key="2">
    <source>
        <dbReference type="SAM" id="SignalP"/>
    </source>
</evidence>